<protein>
    <submittedName>
        <fullName evidence="4">Uncharacterized protein</fullName>
    </submittedName>
</protein>
<feature type="repeat" description="PPR" evidence="1">
    <location>
        <begin position="358"/>
        <end position="392"/>
    </location>
</feature>
<accession>A0A9N8EL80</accession>
<feature type="compositionally biased region" description="Basic and acidic residues" evidence="2">
    <location>
        <begin position="419"/>
        <end position="429"/>
    </location>
</feature>
<evidence type="ECO:0000313" key="5">
    <source>
        <dbReference type="Proteomes" id="UP001153069"/>
    </source>
</evidence>
<comment type="caution">
    <text evidence="4">The sequence shown here is derived from an EMBL/GenBank/DDBJ whole genome shotgun (WGS) entry which is preliminary data.</text>
</comment>
<feature type="region of interest" description="Disordered" evidence="2">
    <location>
        <begin position="403"/>
        <end position="429"/>
    </location>
</feature>
<feature type="chain" id="PRO_5040347353" evidence="3">
    <location>
        <begin position="40"/>
        <end position="429"/>
    </location>
</feature>
<feature type="compositionally biased region" description="Basic residues" evidence="2">
    <location>
        <begin position="408"/>
        <end position="418"/>
    </location>
</feature>
<dbReference type="OrthoDB" id="41770at2759"/>
<dbReference type="InterPro" id="IPR011990">
    <property type="entry name" value="TPR-like_helical_dom_sf"/>
</dbReference>
<reference evidence="4" key="1">
    <citation type="submission" date="2020-06" db="EMBL/GenBank/DDBJ databases">
        <authorList>
            <consortium name="Plant Systems Biology data submission"/>
        </authorList>
    </citation>
    <scope>NUCLEOTIDE SEQUENCE</scope>
    <source>
        <strain evidence="4">D6</strain>
    </source>
</reference>
<proteinExistence type="predicted"/>
<dbReference type="InterPro" id="IPR002885">
    <property type="entry name" value="PPR_rpt"/>
</dbReference>
<dbReference type="Pfam" id="PF01535">
    <property type="entry name" value="PPR"/>
    <property type="match status" value="1"/>
</dbReference>
<evidence type="ECO:0000256" key="3">
    <source>
        <dbReference type="SAM" id="SignalP"/>
    </source>
</evidence>
<dbReference type="PROSITE" id="PS51257">
    <property type="entry name" value="PROKAR_LIPOPROTEIN"/>
    <property type="match status" value="1"/>
</dbReference>
<name>A0A9N8EL80_9STRA</name>
<dbReference type="PROSITE" id="PS51375">
    <property type="entry name" value="PPR"/>
    <property type="match status" value="1"/>
</dbReference>
<organism evidence="4 5">
    <name type="scientific">Seminavis robusta</name>
    <dbReference type="NCBI Taxonomy" id="568900"/>
    <lineage>
        <taxon>Eukaryota</taxon>
        <taxon>Sar</taxon>
        <taxon>Stramenopiles</taxon>
        <taxon>Ochrophyta</taxon>
        <taxon>Bacillariophyta</taxon>
        <taxon>Bacillariophyceae</taxon>
        <taxon>Bacillariophycidae</taxon>
        <taxon>Naviculales</taxon>
        <taxon>Naviculaceae</taxon>
        <taxon>Seminavis</taxon>
    </lineage>
</organism>
<feature type="signal peptide" evidence="3">
    <location>
        <begin position="1"/>
        <end position="39"/>
    </location>
</feature>
<dbReference type="Proteomes" id="UP001153069">
    <property type="component" value="Unassembled WGS sequence"/>
</dbReference>
<keyword evidence="5" id="KW-1185">Reference proteome</keyword>
<evidence type="ECO:0000313" key="4">
    <source>
        <dbReference type="EMBL" id="CAB9522114.1"/>
    </source>
</evidence>
<evidence type="ECO:0000256" key="1">
    <source>
        <dbReference type="PROSITE-ProRule" id="PRU00708"/>
    </source>
</evidence>
<dbReference type="EMBL" id="CAICTM010001267">
    <property type="protein sequence ID" value="CAB9522114.1"/>
    <property type="molecule type" value="Genomic_DNA"/>
</dbReference>
<sequence>MEIGSRRIRRGAPTTSSPRLLAVAVVFLLISCSIQLSHAWKPSSLPLTRARAVESRSCLNEQNDNYLYEPDRDKPSVLPQETEPVRTLGGGADMIFAMARQMLLWEDTAEDPQAEKVQPFSSPAALPRWRPIRGVSDANPAFRTSAPPMNSQGYAGTIWRNVRKANKPSLWRHALRTYDRMGYNTATTTKAGAATAEGLKVQRTNLHHEGALVACAKLGLWKKAIAIYKTVQEEERQSRIPNTSVFVTENMVLSLIRACVRASKQHQLQDTDETELKTLEERRAPLDACLEILLEMEEQHGLPLVARHVNPIAAAYQKLTLMQEAAQLIDTHLQDRTKGPEGEDGDDPFNVNDVHAKDKGSYSLLVKGAVSEGNWEGAVEALKTMTEAGLYPNSRNLNAWTEVSERKTKQRNTRSWKKKRDEYWLESVR</sequence>
<gene>
    <name evidence="4" type="ORF">SEMRO_1269_G257840.1</name>
</gene>
<dbReference type="AlphaFoldDB" id="A0A9N8EL80"/>
<evidence type="ECO:0000256" key="2">
    <source>
        <dbReference type="SAM" id="MobiDB-lite"/>
    </source>
</evidence>
<dbReference type="Gene3D" id="1.25.40.10">
    <property type="entry name" value="Tetratricopeptide repeat domain"/>
    <property type="match status" value="1"/>
</dbReference>
<keyword evidence="3" id="KW-0732">Signal</keyword>
<dbReference type="NCBIfam" id="TIGR00756">
    <property type="entry name" value="PPR"/>
    <property type="match status" value="1"/>
</dbReference>